<accession>A0ABW1YEX6</accession>
<protein>
    <submittedName>
        <fullName evidence="7">PLP-dependent aminotransferase family protein</fullName>
    </submittedName>
</protein>
<organism evidence="7 8">
    <name type="scientific">Deinococcus lacus</name>
    <dbReference type="NCBI Taxonomy" id="392561"/>
    <lineage>
        <taxon>Bacteria</taxon>
        <taxon>Thermotogati</taxon>
        <taxon>Deinococcota</taxon>
        <taxon>Deinococci</taxon>
        <taxon>Deinococcales</taxon>
        <taxon>Deinococcaceae</taxon>
        <taxon>Deinococcus</taxon>
    </lineage>
</organism>
<keyword evidence="2 7" id="KW-0032">Aminotransferase</keyword>
<evidence type="ECO:0000256" key="4">
    <source>
        <dbReference type="ARBA" id="ARBA00022898"/>
    </source>
</evidence>
<dbReference type="Gene3D" id="3.40.640.10">
    <property type="entry name" value="Type I PLP-dependent aspartate aminotransferase-like (Major domain)"/>
    <property type="match status" value="1"/>
</dbReference>
<evidence type="ECO:0000313" key="7">
    <source>
        <dbReference type="EMBL" id="MFC6591424.1"/>
    </source>
</evidence>
<dbReference type="InterPro" id="IPR015424">
    <property type="entry name" value="PyrdxlP-dep_Trfase"/>
</dbReference>
<dbReference type="Proteomes" id="UP001596297">
    <property type="component" value="Unassembled WGS sequence"/>
</dbReference>
<dbReference type="InterPro" id="IPR050859">
    <property type="entry name" value="Class-I_PLP-dep_aminotransf"/>
</dbReference>
<keyword evidence="3" id="KW-0808">Transferase</keyword>
<proteinExistence type="predicted"/>
<comment type="cofactor">
    <cofactor evidence="1">
        <name>pyridoxal 5'-phosphate</name>
        <dbReference type="ChEBI" id="CHEBI:597326"/>
    </cofactor>
</comment>
<keyword evidence="8" id="KW-1185">Reference proteome</keyword>
<evidence type="ECO:0000256" key="3">
    <source>
        <dbReference type="ARBA" id="ARBA00022679"/>
    </source>
</evidence>
<dbReference type="RefSeq" id="WP_380082426.1">
    <property type="nucleotide sequence ID" value="NZ_JBHSWD010000001.1"/>
</dbReference>
<sequence length="419" mass="46264">MLTESGTARPSSLPRKPDFAAALSECARLPCDNSVSRMLKLAQVPGLVNFGGGLPAPELFPMEDIARASRDVLERYGYRAVQYGMTEGWLPLREKIAAQTPGLSVDNVQITSGSQQALDLLGKILIDKGDTVLVESPTYMGALQSFHPYQPRYQALPTDEEGIDMDALEQVLEDLERRGQQAKFIYVIPNFQNPTGRTMSLERRYKLLELSLRYGVLILEDDPYGELYFERERLPHLYDLALAQLGDPEQVPVLYCSTFSKTLAPGLRDAWVQAATPIIQKLVQVKQGADMHSPTLNQMIVAELMDDVLPRQIVRLRGSYRERATHMLAAMSREFPADVTYTVPDGGMFLWVSLPGSIDTDAMLPRAVENGVAYMVGSAFFALEGGRNSLRLCFSNAGAADIDRGIAGLAAAIRDEQVC</sequence>
<keyword evidence="5" id="KW-0175">Coiled coil</keyword>
<dbReference type="SUPFAM" id="SSF53383">
    <property type="entry name" value="PLP-dependent transferases"/>
    <property type="match status" value="1"/>
</dbReference>
<evidence type="ECO:0000256" key="1">
    <source>
        <dbReference type="ARBA" id="ARBA00001933"/>
    </source>
</evidence>
<reference evidence="8" key="1">
    <citation type="journal article" date="2019" name="Int. J. Syst. Evol. Microbiol.">
        <title>The Global Catalogue of Microorganisms (GCM) 10K type strain sequencing project: providing services to taxonomists for standard genome sequencing and annotation.</title>
        <authorList>
            <consortium name="The Broad Institute Genomics Platform"/>
            <consortium name="The Broad Institute Genome Sequencing Center for Infectious Disease"/>
            <person name="Wu L."/>
            <person name="Ma J."/>
        </authorList>
    </citation>
    <scope>NUCLEOTIDE SEQUENCE [LARGE SCALE GENOMIC DNA]</scope>
    <source>
        <strain evidence="8">CGMCC 1.15772</strain>
    </source>
</reference>
<dbReference type="PANTHER" id="PTHR42790:SF19">
    <property type="entry name" value="KYNURENINE_ALPHA-AMINOADIPATE AMINOTRANSFERASE, MITOCHONDRIAL"/>
    <property type="match status" value="1"/>
</dbReference>
<evidence type="ECO:0000313" key="8">
    <source>
        <dbReference type="Proteomes" id="UP001596297"/>
    </source>
</evidence>
<dbReference type="CDD" id="cd00609">
    <property type="entry name" value="AAT_like"/>
    <property type="match status" value="1"/>
</dbReference>
<comment type="caution">
    <text evidence="7">The sequence shown here is derived from an EMBL/GenBank/DDBJ whole genome shotgun (WGS) entry which is preliminary data.</text>
</comment>
<dbReference type="EMBL" id="JBHSWD010000001">
    <property type="protein sequence ID" value="MFC6591424.1"/>
    <property type="molecule type" value="Genomic_DNA"/>
</dbReference>
<dbReference type="GO" id="GO:0008483">
    <property type="term" value="F:transaminase activity"/>
    <property type="evidence" value="ECO:0007669"/>
    <property type="project" value="UniProtKB-KW"/>
</dbReference>
<feature type="coiled-coil region" evidence="5">
    <location>
        <begin position="158"/>
        <end position="185"/>
    </location>
</feature>
<evidence type="ECO:0000256" key="5">
    <source>
        <dbReference type="SAM" id="Coils"/>
    </source>
</evidence>
<feature type="domain" description="Aminotransferase class I/classII large" evidence="6">
    <location>
        <begin position="61"/>
        <end position="406"/>
    </location>
</feature>
<dbReference type="PANTHER" id="PTHR42790">
    <property type="entry name" value="AMINOTRANSFERASE"/>
    <property type="match status" value="1"/>
</dbReference>
<keyword evidence="4" id="KW-0663">Pyridoxal phosphate</keyword>
<gene>
    <name evidence="7" type="ORF">ACFP81_04965</name>
</gene>
<evidence type="ECO:0000259" key="6">
    <source>
        <dbReference type="Pfam" id="PF00155"/>
    </source>
</evidence>
<name>A0ABW1YEX6_9DEIO</name>
<dbReference type="InterPro" id="IPR015421">
    <property type="entry name" value="PyrdxlP-dep_Trfase_major"/>
</dbReference>
<dbReference type="InterPro" id="IPR015422">
    <property type="entry name" value="PyrdxlP-dep_Trfase_small"/>
</dbReference>
<dbReference type="InterPro" id="IPR004839">
    <property type="entry name" value="Aminotransferase_I/II_large"/>
</dbReference>
<dbReference type="Pfam" id="PF00155">
    <property type="entry name" value="Aminotran_1_2"/>
    <property type="match status" value="1"/>
</dbReference>
<dbReference type="Gene3D" id="3.90.1150.10">
    <property type="entry name" value="Aspartate Aminotransferase, domain 1"/>
    <property type="match status" value="1"/>
</dbReference>
<evidence type="ECO:0000256" key="2">
    <source>
        <dbReference type="ARBA" id="ARBA00022576"/>
    </source>
</evidence>